<feature type="compositionally biased region" description="Low complexity" evidence="1">
    <location>
        <begin position="37"/>
        <end position="53"/>
    </location>
</feature>
<dbReference type="EMBL" id="QPFP01000025">
    <property type="protein sequence ID" value="TEB29888.1"/>
    <property type="molecule type" value="Genomic_DNA"/>
</dbReference>
<dbReference type="Proteomes" id="UP000298030">
    <property type="component" value="Unassembled WGS sequence"/>
</dbReference>
<keyword evidence="3" id="KW-1185">Reference proteome</keyword>
<feature type="compositionally biased region" description="Low complexity" evidence="1">
    <location>
        <begin position="221"/>
        <end position="252"/>
    </location>
</feature>
<feature type="region of interest" description="Disordered" evidence="1">
    <location>
        <begin position="25"/>
        <end position="74"/>
    </location>
</feature>
<feature type="compositionally biased region" description="Polar residues" evidence="1">
    <location>
        <begin position="274"/>
        <end position="289"/>
    </location>
</feature>
<proteinExistence type="predicted"/>
<reference evidence="2 3" key="1">
    <citation type="journal article" date="2019" name="Nat. Ecol. Evol.">
        <title>Megaphylogeny resolves global patterns of mushroom evolution.</title>
        <authorList>
            <person name="Varga T."/>
            <person name="Krizsan K."/>
            <person name="Foldi C."/>
            <person name="Dima B."/>
            <person name="Sanchez-Garcia M."/>
            <person name="Sanchez-Ramirez S."/>
            <person name="Szollosi G.J."/>
            <person name="Szarkandi J.G."/>
            <person name="Papp V."/>
            <person name="Albert L."/>
            <person name="Andreopoulos W."/>
            <person name="Angelini C."/>
            <person name="Antonin V."/>
            <person name="Barry K.W."/>
            <person name="Bougher N.L."/>
            <person name="Buchanan P."/>
            <person name="Buyck B."/>
            <person name="Bense V."/>
            <person name="Catcheside P."/>
            <person name="Chovatia M."/>
            <person name="Cooper J."/>
            <person name="Damon W."/>
            <person name="Desjardin D."/>
            <person name="Finy P."/>
            <person name="Geml J."/>
            <person name="Haridas S."/>
            <person name="Hughes K."/>
            <person name="Justo A."/>
            <person name="Karasinski D."/>
            <person name="Kautmanova I."/>
            <person name="Kiss B."/>
            <person name="Kocsube S."/>
            <person name="Kotiranta H."/>
            <person name="LaButti K.M."/>
            <person name="Lechner B.E."/>
            <person name="Liimatainen K."/>
            <person name="Lipzen A."/>
            <person name="Lukacs Z."/>
            <person name="Mihaltcheva S."/>
            <person name="Morgado L.N."/>
            <person name="Niskanen T."/>
            <person name="Noordeloos M.E."/>
            <person name="Ohm R.A."/>
            <person name="Ortiz-Santana B."/>
            <person name="Ovrebo C."/>
            <person name="Racz N."/>
            <person name="Riley R."/>
            <person name="Savchenko A."/>
            <person name="Shiryaev A."/>
            <person name="Soop K."/>
            <person name="Spirin V."/>
            <person name="Szebenyi C."/>
            <person name="Tomsovsky M."/>
            <person name="Tulloss R.E."/>
            <person name="Uehling J."/>
            <person name="Grigoriev I.V."/>
            <person name="Vagvolgyi C."/>
            <person name="Papp T."/>
            <person name="Martin F.M."/>
            <person name="Miettinen O."/>
            <person name="Hibbett D.S."/>
            <person name="Nagy L.G."/>
        </authorList>
    </citation>
    <scope>NUCLEOTIDE SEQUENCE [LARGE SCALE GENOMIC DNA]</scope>
    <source>
        <strain evidence="2 3">FP101781</strain>
    </source>
</reference>
<evidence type="ECO:0000256" key="1">
    <source>
        <dbReference type="SAM" id="MobiDB-lite"/>
    </source>
</evidence>
<feature type="region of interest" description="Disordered" evidence="1">
    <location>
        <begin position="172"/>
        <end position="403"/>
    </location>
</feature>
<organism evidence="2 3">
    <name type="scientific">Coprinellus micaceus</name>
    <name type="common">Glistening ink-cap mushroom</name>
    <name type="synonym">Coprinus micaceus</name>
    <dbReference type="NCBI Taxonomy" id="71717"/>
    <lineage>
        <taxon>Eukaryota</taxon>
        <taxon>Fungi</taxon>
        <taxon>Dikarya</taxon>
        <taxon>Basidiomycota</taxon>
        <taxon>Agaricomycotina</taxon>
        <taxon>Agaricomycetes</taxon>
        <taxon>Agaricomycetidae</taxon>
        <taxon>Agaricales</taxon>
        <taxon>Agaricineae</taxon>
        <taxon>Psathyrellaceae</taxon>
        <taxon>Coprinellus</taxon>
    </lineage>
</organism>
<accession>A0A4Y7T7F4</accession>
<sequence length="403" mass="41401">MQVEQQHRPSTSAWDIADILHSDLFTAPAPLNPNPSPSTSFSSPSSRESTPMSHHLPTPPQQPPYPTFPASAATASNPMDLSSDSFFSFLEGGDVEGKGIAGHGATHTDPFATSGSNSFDYNFGFDFASMPMMMTSPMPAGGPQSASEYGMDMNAYMSGLGVDATMEMGIDPQLVDSPAPLVTMGEDEDEAQPDEEVEQEEQDTPPTESIASTRTKRGRKSTTSANTQSRASSSSPTATSPSTTTQQDSQQSDKLTLTIAPVKVGGRGGARRGTVQSGGITKKSATPVTGANGPIYSGSLLKVVKEDAGKENNVNAATASKGRGRGRRGTTAAAAPAALPSPPSSHHDGEDFEEETSPGGLGTMPGHRSNASISSNSGATMALTSPASATATSNATGGTILNG</sequence>
<evidence type="ECO:0000313" key="3">
    <source>
        <dbReference type="Proteomes" id="UP000298030"/>
    </source>
</evidence>
<feature type="compositionally biased region" description="Polar residues" evidence="1">
    <location>
        <begin position="369"/>
        <end position="378"/>
    </location>
</feature>
<feature type="compositionally biased region" description="Low complexity" evidence="1">
    <location>
        <begin position="379"/>
        <end position="403"/>
    </location>
</feature>
<comment type="caution">
    <text evidence="2">The sequence shown here is derived from an EMBL/GenBank/DDBJ whole genome shotgun (WGS) entry which is preliminary data.</text>
</comment>
<dbReference type="AlphaFoldDB" id="A0A4Y7T7F4"/>
<evidence type="ECO:0000313" key="2">
    <source>
        <dbReference type="EMBL" id="TEB29888.1"/>
    </source>
</evidence>
<dbReference type="STRING" id="71717.A0A4Y7T7F4"/>
<feature type="compositionally biased region" description="Low complexity" evidence="1">
    <location>
        <begin position="329"/>
        <end position="338"/>
    </location>
</feature>
<feature type="compositionally biased region" description="Acidic residues" evidence="1">
    <location>
        <begin position="185"/>
        <end position="203"/>
    </location>
</feature>
<feature type="compositionally biased region" description="Pro residues" evidence="1">
    <location>
        <begin position="57"/>
        <end position="67"/>
    </location>
</feature>
<protein>
    <submittedName>
        <fullName evidence="2">Uncharacterized protein</fullName>
    </submittedName>
</protein>
<name>A0A4Y7T7F4_COPMI</name>
<gene>
    <name evidence="2" type="ORF">FA13DRAFT_1792808</name>
</gene>